<protein>
    <submittedName>
        <fullName evidence="1">Uncharacterized protein</fullName>
    </submittedName>
</protein>
<evidence type="ECO:0000313" key="1">
    <source>
        <dbReference type="EMBL" id="KAA9379646.1"/>
    </source>
</evidence>
<comment type="caution">
    <text evidence="1">The sequence shown here is derived from an EMBL/GenBank/DDBJ whole genome shotgun (WGS) entry which is preliminary data.</text>
</comment>
<dbReference type="Proteomes" id="UP000327011">
    <property type="component" value="Unassembled WGS sequence"/>
</dbReference>
<dbReference type="AlphaFoldDB" id="A0A5J5K559"/>
<reference evidence="1 2" key="1">
    <citation type="submission" date="2019-09" db="EMBL/GenBank/DDBJ databases">
        <title>Screening of Novel Bioactive Compounds from Soil-Associated.</title>
        <authorList>
            <person name="Gong X."/>
        </authorList>
    </citation>
    <scope>NUCLEOTIDE SEQUENCE [LARGE SCALE GENOMIC DNA]</scope>
    <source>
        <strain evidence="1 2">Gxj-6</strain>
    </source>
</reference>
<name>A0A5J5K559_9ACTN</name>
<evidence type="ECO:0000313" key="2">
    <source>
        <dbReference type="Proteomes" id="UP000327011"/>
    </source>
</evidence>
<dbReference type="EMBL" id="VYTZ01000003">
    <property type="protein sequence ID" value="KAA9379646.1"/>
    <property type="molecule type" value="Genomic_DNA"/>
</dbReference>
<accession>A0A5J5K559</accession>
<sequence>MTDHPMDDDLVAGPPEGSAPLWFHDGELSLLRRQMQAAQADLAQAEGDAPPGFGVPPALREARLRAATLEERFARCLIGLVAAPRGAEGDLVARVLAAVADQEQRLELETLARLAGDDSGAAAAALLRTAAVRLGAVDVARTPDVAEVVHDLAEGLTALVPVVRDLFGRVDADDADLGETVDALESAAGGVRVLDLHAQREGL</sequence>
<organism evidence="1 2">
    <name type="scientific">Microbispora cellulosiformans</name>
    <dbReference type="NCBI Taxonomy" id="2614688"/>
    <lineage>
        <taxon>Bacteria</taxon>
        <taxon>Bacillati</taxon>
        <taxon>Actinomycetota</taxon>
        <taxon>Actinomycetes</taxon>
        <taxon>Streptosporangiales</taxon>
        <taxon>Streptosporangiaceae</taxon>
        <taxon>Microbispora</taxon>
    </lineage>
</organism>
<dbReference type="RefSeq" id="WP_150932835.1">
    <property type="nucleotide sequence ID" value="NZ_VYTZ01000003.1"/>
</dbReference>
<proteinExistence type="predicted"/>
<keyword evidence="2" id="KW-1185">Reference proteome</keyword>
<gene>
    <name evidence="1" type="ORF">F5972_08310</name>
</gene>